<accession>A0A3B0YWV9</accession>
<organism evidence="1">
    <name type="scientific">hydrothermal vent metagenome</name>
    <dbReference type="NCBI Taxonomy" id="652676"/>
    <lineage>
        <taxon>unclassified sequences</taxon>
        <taxon>metagenomes</taxon>
        <taxon>ecological metagenomes</taxon>
    </lineage>
</organism>
<proteinExistence type="predicted"/>
<evidence type="ECO:0000313" key="1">
    <source>
        <dbReference type="EMBL" id="VAW85535.1"/>
    </source>
</evidence>
<gene>
    <name evidence="1" type="ORF">MNBD_GAMMA16-161</name>
</gene>
<name>A0A3B0YWV9_9ZZZZ</name>
<dbReference type="EMBL" id="UOFO01000075">
    <property type="protein sequence ID" value="VAW85535.1"/>
    <property type="molecule type" value="Genomic_DNA"/>
</dbReference>
<dbReference type="AlphaFoldDB" id="A0A3B0YWV9"/>
<sequence>MTNKHAKNTRLLRCATYCCLLILCGNAAGSDLDDGMGIDKPIDDSIKPSQNINYIVTKAKSKAKTSMTGSGARVVKAGMGNINIGAGTNLKGATIINLSTNKGNNVVAK</sequence>
<reference evidence="1" key="1">
    <citation type="submission" date="2018-06" db="EMBL/GenBank/DDBJ databases">
        <authorList>
            <person name="Zhirakovskaya E."/>
        </authorList>
    </citation>
    <scope>NUCLEOTIDE SEQUENCE</scope>
</reference>
<protein>
    <submittedName>
        <fullName evidence="1">Uncharacterized protein</fullName>
    </submittedName>
</protein>